<dbReference type="EMBL" id="CACRXK020003581">
    <property type="protein sequence ID" value="CAB3999411.1"/>
    <property type="molecule type" value="Genomic_DNA"/>
</dbReference>
<evidence type="ECO:0000313" key="3">
    <source>
        <dbReference type="Proteomes" id="UP001152795"/>
    </source>
</evidence>
<gene>
    <name evidence="2" type="ORF">PACLA_8A058051</name>
</gene>
<name>A0A6S7HX93_PARCT</name>
<feature type="compositionally biased region" description="Polar residues" evidence="1">
    <location>
        <begin position="9"/>
        <end position="21"/>
    </location>
</feature>
<feature type="non-terminal residue" evidence="2">
    <location>
        <position position="1"/>
    </location>
</feature>
<accession>A0A6S7HX93</accession>
<feature type="region of interest" description="Disordered" evidence="1">
    <location>
        <begin position="1"/>
        <end position="48"/>
    </location>
</feature>
<reference evidence="2" key="1">
    <citation type="submission" date="2020-04" db="EMBL/GenBank/DDBJ databases">
        <authorList>
            <person name="Alioto T."/>
            <person name="Alioto T."/>
            <person name="Gomez Garrido J."/>
        </authorList>
    </citation>
    <scope>NUCLEOTIDE SEQUENCE</scope>
    <source>
        <strain evidence="2">A484AB</strain>
    </source>
</reference>
<protein>
    <submittedName>
        <fullName evidence="2">Uncharacterized protein</fullName>
    </submittedName>
</protein>
<proteinExistence type="predicted"/>
<keyword evidence="3" id="KW-1185">Reference proteome</keyword>
<evidence type="ECO:0000313" key="2">
    <source>
        <dbReference type="EMBL" id="CAB3999411.1"/>
    </source>
</evidence>
<dbReference type="Proteomes" id="UP001152795">
    <property type="component" value="Unassembled WGS sequence"/>
</dbReference>
<comment type="caution">
    <text evidence="2">The sequence shown here is derived from an EMBL/GenBank/DDBJ whole genome shotgun (WGS) entry which is preliminary data.</text>
</comment>
<organism evidence="2 3">
    <name type="scientific">Paramuricea clavata</name>
    <name type="common">Red gorgonian</name>
    <name type="synonym">Violescent sea-whip</name>
    <dbReference type="NCBI Taxonomy" id="317549"/>
    <lineage>
        <taxon>Eukaryota</taxon>
        <taxon>Metazoa</taxon>
        <taxon>Cnidaria</taxon>
        <taxon>Anthozoa</taxon>
        <taxon>Octocorallia</taxon>
        <taxon>Malacalcyonacea</taxon>
        <taxon>Plexauridae</taxon>
        <taxon>Paramuricea</taxon>
    </lineage>
</organism>
<evidence type="ECO:0000256" key="1">
    <source>
        <dbReference type="SAM" id="MobiDB-lite"/>
    </source>
</evidence>
<dbReference type="AlphaFoldDB" id="A0A6S7HX93"/>
<sequence length="85" mass="9499">MSEAEENVSVPTDNDLPQENPQPAHLERNETSTETSSTSKTRGGRLVKKPDRLGLVAEFWCLGDFEEGGGIWCRQRTLSRKPVRA</sequence>